<dbReference type="STRING" id="286115.A0A507D9C8"/>
<dbReference type="GO" id="GO:0005576">
    <property type="term" value="C:extracellular region"/>
    <property type="evidence" value="ECO:0007669"/>
    <property type="project" value="GOC"/>
</dbReference>
<proteinExistence type="predicted"/>
<gene>
    <name evidence="3" type="ORF">SeLEV6574_g02218</name>
    <name evidence="4" type="ORF">SeMB42_g02406</name>
</gene>
<dbReference type="Proteomes" id="UP000320475">
    <property type="component" value="Unassembled WGS sequence"/>
</dbReference>
<comment type="caution">
    <text evidence="3">The sequence shown here is derived from an EMBL/GenBank/DDBJ whole genome shotgun (WGS) entry which is preliminary data.</text>
</comment>
<evidence type="ECO:0000256" key="1">
    <source>
        <dbReference type="SAM" id="MobiDB-lite"/>
    </source>
</evidence>
<keyword evidence="5" id="KW-1185">Reference proteome</keyword>
<dbReference type="EMBL" id="QEAN01000073">
    <property type="protein sequence ID" value="TPX50028.1"/>
    <property type="molecule type" value="Genomic_DNA"/>
</dbReference>
<feature type="region of interest" description="Disordered" evidence="1">
    <location>
        <begin position="88"/>
        <end position="163"/>
    </location>
</feature>
<dbReference type="VEuPathDB" id="FungiDB:SeMB42_g02406"/>
<evidence type="ECO:0000256" key="2">
    <source>
        <dbReference type="SAM" id="SignalP"/>
    </source>
</evidence>
<feature type="compositionally biased region" description="Basic and acidic residues" evidence="1">
    <location>
        <begin position="115"/>
        <end position="127"/>
    </location>
</feature>
<feature type="chain" id="PRO_5036131036" evidence="2">
    <location>
        <begin position="22"/>
        <end position="1068"/>
    </location>
</feature>
<dbReference type="GO" id="GO:1990716">
    <property type="term" value="C:axonemal central apparatus"/>
    <property type="evidence" value="ECO:0007669"/>
    <property type="project" value="TreeGrafter"/>
</dbReference>
<dbReference type="GO" id="GO:0003351">
    <property type="term" value="P:epithelial cilium movement involved in extracellular fluid movement"/>
    <property type="evidence" value="ECO:0007669"/>
    <property type="project" value="TreeGrafter"/>
</dbReference>
<evidence type="ECO:0000313" key="3">
    <source>
        <dbReference type="EMBL" id="TPX48096.1"/>
    </source>
</evidence>
<dbReference type="EMBL" id="QEAM01000059">
    <property type="protein sequence ID" value="TPX48096.1"/>
    <property type="molecule type" value="Genomic_DNA"/>
</dbReference>
<dbReference type="GO" id="GO:1904158">
    <property type="term" value="P:axonemal central apparatus assembly"/>
    <property type="evidence" value="ECO:0007669"/>
    <property type="project" value="TreeGrafter"/>
</dbReference>
<feature type="signal peptide" evidence="2">
    <location>
        <begin position="1"/>
        <end position="21"/>
    </location>
</feature>
<feature type="region of interest" description="Disordered" evidence="1">
    <location>
        <begin position="1045"/>
        <end position="1068"/>
    </location>
</feature>
<dbReference type="OrthoDB" id="10257153at2759"/>
<dbReference type="AlphaFoldDB" id="A0A507D9C8"/>
<evidence type="ECO:0000313" key="4">
    <source>
        <dbReference type="EMBL" id="TPX50028.1"/>
    </source>
</evidence>
<evidence type="ECO:0000313" key="6">
    <source>
        <dbReference type="Proteomes" id="UP000320475"/>
    </source>
</evidence>
<accession>A0A507D9C8</accession>
<feature type="compositionally biased region" description="Basic and acidic residues" evidence="1">
    <location>
        <begin position="137"/>
        <end position="150"/>
    </location>
</feature>
<reference evidence="5 6" key="1">
    <citation type="journal article" date="2019" name="Sci. Rep.">
        <title>Comparative genomics of chytrid fungi reveal insights into the obligate biotrophic and pathogenic lifestyle of Synchytrium endobioticum.</title>
        <authorList>
            <person name="van de Vossenberg B.T.L.H."/>
            <person name="Warris S."/>
            <person name="Nguyen H.D.T."/>
            <person name="van Gent-Pelzer M.P.E."/>
            <person name="Joly D.L."/>
            <person name="van de Geest H.C."/>
            <person name="Bonants P.J.M."/>
            <person name="Smith D.S."/>
            <person name="Levesque C.A."/>
            <person name="van der Lee T.A.J."/>
        </authorList>
    </citation>
    <scope>NUCLEOTIDE SEQUENCE [LARGE SCALE GENOMIC DNA]</scope>
    <source>
        <strain evidence="3 6">LEV6574</strain>
        <strain evidence="4 5">MB42</strain>
    </source>
</reference>
<name>A0A507D9C8_9FUNG</name>
<organism evidence="3 6">
    <name type="scientific">Synchytrium endobioticum</name>
    <dbReference type="NCBI Taxonomy" id="286115"/>
    <lineage>
        <taxon>Eukaryota</taxon>
        <taxon>Fungi</taxon>
        <taxon>Fungi incertae sedis</taxon>
        <taxon>Chytridiomycota</taxon>
        <taxon>Chytridiomycota incertae sedis</taxon>
        <taxon>Chytridiomycetes</taxon>
        <taxon>Synchytriales</taxon>
        <taxon>Synchytriaceae</taxon>
        <taxon>Synchytrium</taxon>
    </lineage>
</organism>
<keyword evidence="2" id="KW-0732">Signal</keyword>
<dbReference type="PANTHER" id="PTHR21963:SF1">
    <property type="entry name" value="SPERM-ASSOCIATED ANTIGEN 17"/>
    <property type="match status" value="1"/>
</dbReference>
<protein>
    <submittedName>
        <fullName evidence="3">Uncharacterized protein</fullName>
    </submittedName>
</protein>
<sequence length="1068" mass="116922">MAFQENKLFLSLVVAIGASETEPTPETSATYDPLFDVFGSGRQRFTVVEFDDVVAFGQETLKTFDAANDDVCAKALKGYLQRVMDDNTASRNTKGDEATSPITAVPVPEVVKGAKKSDLKAGARETSRPTTASPSKDASKRNNKLRDRKSARSGPKNSAIADEPTDGPECYIFFRKIRPETIKLLVRDTHCKIDSLLVLDGLPASMGGIPKPVPTPITTSKHPLLNEVLQRALSPESTPQWSDTAISRINIYDARDSTEAFDMVAHEIYSILEQRKAFENAFKVASIEIPRAKLSSKRYNVGNGVDLASAVSTLFNEVAPHDDVEVPADGDVSRRLHQFLADRVNRMSFAPPGVTVRSSDSNTIDLSGMSLSTKLQLSVKSLGWKEADEKLANLESEEHRKTLGVIGNSHMSLEKWRLEFGKMLSTPPSTLNWYCWTERLDEKEAAQALETARMNLAHSAVTPYYGNLLVSLSHSGQVGARVNRQAKEIYVPTKIGFGKYYQMFKDAKLDQILPVQSPIYQTGGFALRTKHVVNHFYSSDGIHVSEPGTSEGTPLTDERKHVDWCGIHVRLSNIPSSKLNVVVGTTNIALSMENGSMAATASTSDGKSIVVRPGAAISHSAPVNDQPNDKLSLAVQDKAPGEVRRTYSMDGSVTCIWNDESSTTYLPSGAMVMTSSTNTSIHTSFTGQQSRIEPEGSITSLYKLRVMTESHRDLHTSRVITTREDLVSTVFEGRKVTVQFADGTIIESSYDFDLVDVQKRVFQSEEWPQPRDVCVKHADYGTVMVSQTDGVMSVTLRENLVISAVGTGQITLQQGDVSLLANSDSTASIRVDRYPSASCEINCSQGTIQVVDSDGTTMYLPSSNELRPDFTSATPSVSLLDACAAGTLSHTLLQQSHTVQSRLLNAPQLFLLFDNFTAIELLRDEDAIKVIKEAYDNPNLEICEEDLKDDTGAVAINISSYTADNKLEYTRQLVRYPTNPREHGAHSDVIVKPCASHIPNNTLKKRMYRPVTDESVSPRRVATSMLMKPGIRQLLDEVKTIPNFFASPEGTGSSDGQQGNGLAPAATL</sequence>
<dbReference type="Proteomes" id="UP000317494">
    <property type="component" value="Unassembled WGS sequence"/>
</dbReference>
<dbReference type="PANTHER" id="PTHR21963">
    <property type="entry name" value="PF6"/>
    <property type="match status" value="1"/>
</dbReference>
<dbReference type="InterPro" id="IPR026173">
    <property type="entry name" value="SPAG17"/>
</dbReference>
<evidence type="ECO:0000313" key="5">
    <source>
        <dbReference type="Proteomes" id="UP000317494"/>
    </source>
</evidence>